<feature type="compositionally biased region" description="Low complexity" evidence="3">
    <location>
        <begin position="60"/>
        <end position="71"/>
    </location>
</feature>
<comment type="caution">
    <text evidence="4">The sequence shown here is derived from an EMBL/GenBank/DDBJ whole genome shotgun (WGS) entry which is preliminary data.</text>
</comment>
<gene>
    <name evidence="4" type="ORF">CDL15_Pgr024414</name>
    <name evidence="5" type="ORF">CRG98_036932</name>
</gene>
<dbReference type="EMBL" id="PGOL01003139">
    <property type="protein sequence ID" value="PKI42650.1"/>
    <property type="molecule type" value="Genomic_DNA"/>
</dbReference>
<dbReference type="GeneID" id="116198674"/>
<evidence type="ECO:0000313" key="5">
    <source>
        <dbReference type="EMBL" id="PKI42650.1"/>
    </source>
</evidence>
<dbReference type="GO" id="GO:0004860">
    <property type="term" value="F:protein kinase inhibitor activity"/>
    <property type="evidence" value="ECO:0007669"/>
    <property type="project" value="UniProtKB-KW"/>
</dbReference>
<keyword evidence="2" id="KW-0131">Cell cycle</keyword>
<evidence type="ECO:0000313" key="7">
    <source>
        <dbReference type="Proteomes" id="UP000233551"/>
    </source>
</evidence>
<evidence type="ECO:0000256" key="1">
    <source>
        <dbReference type="ARBA" id="ARBA00023013"/>
    </source>
</evidence>
<evidence type="ECO:0000313" key="6">
    <source>
        <dbReference type="Proteomes" id="UP000197138"/>
    </source>
</evidence>
<reference evidence="4" key="2">
    <citation type="submission" date="2017-06" db="EMBL/GenBank/DDBJ databases">
        <title>The pomegranate genome and the genomics of punicalagin biosynthesis.</title>
        <authorList>
            <person name="Xu C."/>
        </authorList>
    </citation>
    <scope>NUCLEOTIDE SEQUENCE [LARGE SCALE GENOMIC DNA]</scope>
    <source>
        <tissue evidence="4">Fresh leaf</tissue>
    </source>
</reference>
<reference evidence="6" key="1">
    <citation type="journal article" date="2017" name="Plant J.">
        <title>The pomegranate (Punica granatum L.) genome and the genomics of punicalagin biosynthesis.</title>
        <authorList>
            <person name="Qin G."/>
            <person name="Xu C."/>
            <person name="Ming R."/>
            <person name="Tang H."/>
            <person name="Guyot R."/>
            <person name="Kramer E.M."/>
            <person name="Hu Y."/>
            <person name="Yi X."/>
            <person name="Qi Y."/>
            <person name="Xu X."/>
            <person name="Gao Z."/>
            <person name="Pan H."/>
            <person name="Jian J."/>
            <person name="Tian Y."/>
            <person name="Yue Z."/>
            <person name="Xu Y."/>
        </authorList>
    </citation>
    <scope>NUCLEOTIDE SEQUENCE [LARGE SCALE GENOMIC DNA]</scope>
    <source>
        <strain evidence="6">cv. Dabenzi</strain>
    </source>
</reference>
<evidence type="ECO:0000313" key="4">
    <source>
        <dbReference type="EMBL" id="OWM89666.1"/>
    </source>
</evidence>
<evidence type="ECO:0000256" key="3">
    <source>
        <dbReference type="SAM" id="MobiDB-lite"/>
    </source>
</evidence>
<accession>A0A218XYE7</accession>
<dbReference type="PANTHER" id="PTHR33142">
    <property type="entry name" value="CYCLIN-DEPENDENT PROTEIN KINASE INHIBITOR SMR13"/>
    <property type="match status" value="1"/>
</dbReference>
<dbReference type="Proteomes" id="UP000233551">
    <property type="component" value="Unassembled WGS sequence"/>
</dbReference>
<feature type="region of interest" description="Disordered" evidence="3">
    <location>
        <begin position="1"/>
        <end position="28"/>
    </location>
</feature>
<dbReference type="STRING" id="22663.A0A218XYE7"/>
<proteinExistence type="predicted"/>
<protein>
    <submittedName>
        <fullName evidence="4">Uncharacterized protein</fullName>
    </submittedName>
</protein>
<name>A0A218XYE7_PUNGR</name>
<dbReference type="GO" id="GO:0032875">
    <property type="term" value="P:regulation of DNA endoreduplication"/>
    <property type="evidence" value="ECO:0007669"/>
    <property type="project" value="InterPro"/>
</dbReference>
<dbReference type="EMBL" id="MTKT01000666">
    <property type="protein sequence ID" value="OWM89666.1"/>
    <property type="molecule type" value="Genomic_DNA"/>
</dbReference>
<reference evidence="5 7" key="3">
    <citation type="submission" date="2017-11" db="EMBL/GenBank/DDBJ databases">
        <title>De-novo sequencing of pomegranate (Punica granatum L.) genome.</title>
        <authorList>
            <person name="Akparov Z."/>
            <person name="Amiraslanov A."/>
            <person name="Hajiyeva S."/>
            <person name="Abbasov M."/>
            <person name="Kaur K."/>
            <person name="Hamwieh A."/>
            <person name="Solovyev V."/>
            <person name="Salamov A."/>
            <person name="Braich B."/>
            <person name="Kosarev P."/>
            <person name="Mahmoud A."/>
            <person name="Hajiyev E."/>
            <person name="Babayeva S."/>
            <person name="Izzatullayeva V."/>
            <person name="Mammadov A."/>
            <person name="Mammadov A."/>
            <person name="Sharifova S."/>
            <person name="Ojaghi J."/>
            <person name="Eynullazada K."/>
            <person name="Bayramov B."/>
            <person name="Abdulazimova A."/>
            <person name="Shahmuradov I."/>
        </authorList>
    </citation>
    <scope>NUCLEOTIDE SEQUENCE [LARGE SCALE GENOMIC DNA]</scope>
    <source>
        <strain evidence="5">AG2017</strain>
        <strain evidence="7">cv. AG2017</strain>
        <tissue evidence="5">Leaf</tissue>
    </source>
</reference>
<organism evidence="4 6">
    <name type="scientific">Punica granatum</name>
    <name type="common">Pomegranate</name>
    <dbReference type="NCBI Taxonomy" id="22663"/>
    <lineage>
        <taxon>Eukaryota</taxon>
        <taxon>Viridiplantae</taxon>
        <taxon>Streptophyta</taxon>
        <taxon>Embryophyta</taxon>
        <taxon>Tracheophyta</taxon>
        <taxon>Spermatophyta</taxon>
        <taxon>Magnoliopsida</taxon>
        <taxon>eudicotyledons</taxon>
        <taxon>Gunneridae</taxon>
        <taxon>Pentapetalae</taxon>
        <taxon>rosids</taxon>
        <taxon>malvids</taxon>
        <taxon>Myrtales</taxon>
        <taxon>Lythraceae</taxon>
        <taxon>Punica</taxon>
    </lineage>
</organism>
<keyword evidence="1" id="KW-0649">Protein kinase inhibitor</keyword>
<dbReference type="InterPro" id="IPR040389">
    <property type="entry name" value="SMR"/>
</dbReference>
<dbReference type="PANTHER" id="PTHR33142:SF48">
    <property type="entry name" value="CYCLIN-DEPENDENT PROTEIN KINASE INHIBITOR SMR15"/>
    <property type="match status" value="1"/>
</dbReference>
<evidence type="ECO:0000256" key="2">
    <source>
        <dbReference type="ARBA" id="ARBA00023306"/>
    </source>
</evidence>
<dbReference type="Proteomes" id="UP000197138">
    <property type="component" value="Unassembled WGS sequence"/>
</dbReference>
<keyword evidence="7" id="KW-1185">Reference proteome</keyword>
<dbReference type="AlphaFoldDB" id="A0A218XYE7"/>
<dbReference type="OrthoDB" id="1302889at2759"/>
<sequence>MGFQDKKKSAYHHHHHQVLTRGGGEMDGGERWVVAGIPLRAPLKPIFTNPLDGESDTEDCSTTTTPTGEGSRIQTKVTCPPPPPRKRKPSLKYRYGGVREFFTPPNDLESVFVRRAEKAN</sequence>
<feature type="region of interest" description="Disordered" evidence="3">
    <location>
        <begin position="44"/>
        <end position="91"/>
    </location>
</feature>
<feature type="compositionally biased region" description="Basic residues" evidence="3">
    <location>
        <begin position="9"/>
        <end position="18"/>
    </location>
</feature>